<dbReference type="GO" id="GO:0052651">
    <property type="term" value="P:monoacylglycerol catabolic process"/>
    <property type="evidence" value="ECO:0007669"/>
    <property type="project" value="TreeGrafter"/>
</dbReference>
<feature type="transmembrane region" description="Helical" evidence="1">
    <location>
        <begin position="12"/>
        <end position="38"/>
    </location>
</feature>
<comment type="caution">
    <text evidence="3">The sequence shown here is derived from an EMBL/GenBank/DDBJ whole genome shotgun (WGS) entry which is preliminary data.</text>
</comment>
<feature type="domain" description="AB hydrolase-1" evidence="2">
    <location>
        <begin position="136"/>
        <end position="219"/>
    </location>
</feature>
<dbReference type="AlphaFoldDB" id="A0AAV5S7I5"/>
<sequence>STAMKNEKLFMILAYPIIILVALVAVAFLASPIVLYTFPQMHKFFIAHSLMITPPIEDIADLHSGSFFISVGSSTLAVWHIAPKIALEAGQHKAPFWKVLGKKDYRIVMYFHSRERDPPMFSSFCRMLLNDKRVEDRIQIISFDYKGFGNSSGETTQSGAIEDTLSVYYWLRRNAHPETEIHFWSHGLGAGIASATAQRLITDGEEVKSLVLEAPFYDTLTMLKSSSWIVRLYDKILYKSFFPESLKIIDLNFNTTMSISKIDVPTLVLSGEHDDKFKTEINARELVRVARRHRDFLFHIEWRCPKITHWPGQQASNDEMKQILNGFRSATAIFWNP</sequence>
<dbReference type="GO" id="GO:0047372">
    <property type="term" value="F:monoacylglycerol lipase activity"/>
    <property type="evidence" value="ECO:0007669"/>
    <property type="project" value="TreeGrafter"/>
</dbReference>
<dbReference type="Proteomes" id="UP001432027">
    <property type="component" value="Unassembled WGS sequence"/>
</dbReference>
<evidence type="ECO:0000259" key="2">
    <source>
        <dbReference type="Pfam" id="PF00561"/>
    </source>
</evidence>
<proteinExistence type="predicted"/>
<reference evidence="3" key="1">
    <citation type="submission" date="2023-10" db="EMBL/GenBank/DDBJ databases">
        <title>Genome assembly of Pristionchus species.</title>
        <authorList>
            <person name="Yoshida K."/>
            <person name="Sommer R.J."/>
        </authorList>
    </citation>
    <scope>NUCLEOTIDE SEQUENCE</scope>
    <source>
        <strain evidence="3">RS0144</strain>
    </source>
</reference>
<dbReference type="InterPro" id="IPR029058">
    <property type="entry name" value="AB_hydrolase_fold"/>
</dbReference>
<dbReference type="GO" id="GO:0006660">
    <property type="term" value="P:phosphatidylserine catabolic process"/>
    <property type="evidence" value="ECO:0007669"/>
    <property type="project" value="TreeGrafter"/>
</dbReference>
<keyword evidence="1" id="KW-0812">Transmembrane</keyword>
<dbReference type="InterPro" id="IPR000073">
    <property type="entry name" value="AB_hydrolase_1"/>
</dbReference>
<feature type="non-terminal residue" evidence="3">
    <location>
        <position position="1"/>
    </location>
</feature>
<keyword evidence="4" id="KW-1185">Reference proteome</keyword>
<dbReference type="EMBL" id="BTSX01000001">
    <property type="protein sequence ID" value="GMS78588.1"/>
    <property type="molecule type" value="Genomic_DNA"/>
</dbReference>
<protein>
    <recommendedName>
        <fullName evidence="2">AB hydrolase-1 domain-containing protein</fullName>
    </recommendedName>
</protein>
<dbReference type="PANTHER" id="PTHR12277:SF194">
    <property type="entry name" value="FI04476P"/>
    <property type="match status" value="1"/>
</dbReference>
<dbReference type="GO" id="GO:0005789">
    <property type="term" value="C:endoplasmic reticulum membrane"/>
    <property type="evidence" value="ECO:0007669"/>
    <property type="project" value="TreeGrafter"/>
</dbReference>
<keyword evidence="1" id="KW-1133">Transmembrane helix</keyword>
<dbReference type="SUPFAM" id="SSF53474">
    <property type="entry name" value="alpha/beta-Hydrolases"/>
    <property type="match status" value="1"/>
</dbReference>
<gene>
    <name evidence="3" type="ORF">PENTCL1PPCAC_763</name>
</gene>
<dbReference type="PANTHER" id="PTHR12277">
    <property type="entry name" value="ALPHA/BETA HYDROLASE DOMAIN-CONTAINING PROTEIN"/>
    <property type="match status" value="1"/>
</dbReference>
<accession>A0AAV5S7I5</accession>
<evidence type="ECO:0000313" key="3">
    <source>
        <dbReference type="EMBL" id="GMS78588.1"/>
    </source>
</evidence>
<evidence type="ECO:0000313" key="4">
    <source>
        <dbReference type="Proteomes" id="UP001432027"/>
    </source>
</evidence>
<dbReference type="GO" id="GO:0004622">
    <property type="term" value="F:phosphatidylcholine lysophospholipase activity"/>
    <property type="evidence" value="ECO:0007669"/>
    <property type="project" value="TreeGrafter"/>
</dbReference>
<organism evidence="3 4">
    <name type="scientific">Pristionchus entomophagus</name>
    <dbReference type="NCBI Taxonomy" id="358040"/>
    <lineage>
        <taxon>Eukaryota</taxon>
        <taxon>Metazoa</taxon>
        <taxon>Ecdysozoa</taxon>
        <taxon>Nematoda</taxon>
        <taxon>Chromadorea</taxon>
        <taxon>Rhabditida</taxon>
        <taxon>Rhabditina</taxon>
        <taxon>Diplogasteromorpha</taxon>
        <taxon>Diplogasteroidea</taxon>
        <taxon>Neodiplogasteridae</taxon>
        <taxon>Pristionchus</taxon>
    </lineage>
</organism>
<evidence type="ECO:0000256" key="1">
    <source>
        <dbReference type="SAM" id="Phobius"/>
    </source>
</evidence>
<keyword evidence="1" id="KW-0472">Membrane</keyword>
<dbReference type="Gene3D" id="3.40.50.1820">
    <property type="entry name" value="alpha/beta hydrolase"/>
    <property type="match status" value="1"/>
</dbReference>
<dbReference type="Pfam" id="PF00561">
    <property type="entry name" value="Abhydrolase_1"/>
    <property type="match status" value="1"/>
</dbReference>
<name>A0AAV5S7I5_9BILA</name>